<comment type="caution">
    <text evidence="2">The sequence shown here is derived from an EMBL/GenBank/DDBJ whole genome shotgun (WGS) entry which is preliminary data.</text>
</comment>
<dbReference type="InterPro" id="IPR014875">
    <property type="entry name" value="Mor_transcription_activator"/>
</dbReference>
<dbReference type="RefSeq" id="WP_021329106.1">
    <property type="nucleotide sequence ID" value="NZ_AUZJ01000002.1"/>
</dbReference>
<evidence type="ECO:0000313" key="4">
    <source>
        <dbReference type="Proteomes" id="UP000016412"/>
    </source>
</evidence>
<accession>U2MFF5</accession>
<dbReference type="Proteomes" id="UP000016412">
    <property type="component" value="Unassembled WGS sequence"/>
</dbReference>
<dbReference type="PATRIC" id="fig|1125725.3.peg.110"/>
<dbReference type="AlphaFoldDB" id="U2MFF5"/>
<gene>
    <name evidence="3" type="ORF">HMPREF0860_1042</name>
    <name evidence="2" type="ORF">HMPREF1325_1854</name>
</gene>
<dbReference type="SUPFAM" id="SSF46689">
    <property type="entry name" value="Homeodomain-like"/>
    <property type="match status" value="1"/>
</dbReference>
<dbReference type="EMBL" id="AUZJ01000002">
    <property type="protein sequence ID" value="ERF61842.1"/>
    <property type="molecule type" value="Genomic_DNA"/>
</dbReference>
<dbReference type="STRING" id="1125725.HMPREF1325_1854"/>
<evidence type="ECO:0000259" key="1">
    <source>
        <dbReference type="Pfam" id="PF08765"/>
    </source>
</evidence>
<name>U2MFF5_TRESO</name>
<organism evidence="2 4">
    <name type="scientific">Treponema socranskii subsp. socranskii VPI DR56BR1116 = ATCC 35536</name>
    <dbReference type="NCBI Taxonomy" id="1125725"/>
    <lineage>
        <taxon>Bacteria</taxon>
        <taxon>Pseudomonadati</taxon>
        <taxon>Spirochaetota</taxon>
        <taxon>Spirochaetia</taxon>
        <taxon>Spirochaetales</taxon>
        <taxon>Treponemataceae</taxon>
        <taxon>Treponema</taxon>
    </lineage>
</organism>
<dbReference type="EMBL" id="AVQI01000067">
    <property type="protein sequence ID" value="ERK00395.1"/>
    <property type="molecule type" value="Genomic_DNA"/>
</dbReference>
<protein>
    <submittedName>
        <fullName evidence="2">Mor transcription activator family protein</fullName>
    </submittedName>
</protein>
<sequence length="147" mass="16551">MNLLQDMVRDVVDRGVDYDDALCALRHFARYYGGQHIYIPVHADTDLAEQIRGILTDAVGGAVADRILDVIATLYGGVQHYIPLETRAFKKQIALEVHSAYDGTQECMRDLCRKYNCSLTQIYRLWHAGEAQAKKAKAAASQRAFDF</sequence>
<keyword evidence="5" id="KW-1185">Reference proteome</keyword>
<feature type="domain" description="Mor transcription activator" evidence="1">
    <location>
        <begin position="55"/>
        <end position="125"/>
    </location>
</feature>
<evidence type="ECO:0000313" key="3">
    <source>
        <dbReference type="EMBL" id="ERK00395.1"/>
    </source>
</evidence>
<evidence type="ECO:0000313" key="2">
    <source>
        <dbReference type="EMBL" id="ERF61842.1"/>
    </source>
</evidence>
<evidence type="ECO:0000313" key="5">
    <source>
        <dbReference type="Proteomes" id="UP000016646"/>
    </source>
</evidence>
<dbReference type="OrthoDB" id="8906055at2"/>
<dbReference type="eggNOG" id="ENOG502ZP5R">
    <property type="taxonomic scope" value="Bacteria"/>
</dbReference>
<dbReference type="Pfam" id="PF08765">
    <property type="entry name" value="Mor"/>
    <property type="match status" value="1"/>
</dbReference>
<dbReference type="InterPro" id="IPR009057">
    <property type="entry name" value="Homeodomain-like_sf"/>
</dbReference>
<proteinExistence type="predicted"/>
<dbReference type="Proteomes" id="UP000016646">
    <property type="component" value="Unassembled WGS sequence"/>
</dbReference>
<reference evidence="4 5" key="1">
    <citation type="submission" date="2013-08" db="EMBL/GenBank/DDBJ databases">
        <authorList>
            <person name="Durkin A.S."/>
            <person name="Haft D.R."/>
            <person name="McCorrison J."/>
            <person name="Torralba M."/>
            <person name="Gillis M."/>
            <person name="Haft D.H."/>
            <person name="Methe B."/>
            <person name="Sutton G."/>
            <person name="Nelson K.E."/>
        </authorList>
    </citation>
    <scope>NUCLEOTIDE SEQUENCE [LARGE SCALE GENOMIC DNA]</scope>
    <source>
        <strain evidence="3 5">ATCC 35536</strain>
        <strain evidence="2 4">VPI DR56BR1116</strain>
    </source>
</reference>